<accession>A0A5B0EG11</accession>
<evidence type="ECO:0000259" key="2">
    <source>
        <dbReference type="Pfam" id="PF01464"/>
    </source>
</evidence>
<feature type="domain" description="Transglycosylase SLT" evidence="2">
    <location>
        <begin position="75"/>
        <end position="184"/>
    </location>
</feature>
<keyword evidence="1" id="KW-1133">Transmembrane helix</keyword>
<evidence type="ECO:0000313" key="5">
    <source>
        <dbReference type="Proteomes" id="UP000323856"/>
    </source>
</evidence>
<dbReference type="InterPro" id="IPR008258">
    <property type="entry name" value="Transglycosylase_SLT_dom_1"/>
</dbReference>
<protein>
    <submittedName>
        <fullName evidence="4">Peptidoglycan DD-metalloendopeptidase family protein</fullName>
    </submittedName>
</protein>
<dbReference type="PANTHER" id="PTHR37423:SF2">
    <property type="entry name" value="MEMBRANE-BOUND LYTIC MUREIN TRANSGLYCOSYLASE C"/>
    <property type="match status" value="1"/>
</dbReference>
<feature type="transmembrane region" description="Helical" evidence="1">
    <location>
        <begin position="18"/>
        <end position="36"/>
    </location>
</feature>
<dbReference type="Gene3D" id="1.10.530.10">
    <property type="match status" value="1"/>
</dbReference>
<dbReference type="PANTHER" id="PTHR37423">
    <property type="entry name" value="SOLUBLE LYTIC MUREIN TRANSGLYCOSYLASE-RELATED"/>
    <property type="match status" value="1"/>
</dbReference>
<dbReference type="InterPro" id="IPR011055">
    <property type="entry name" value="Dup_hybrid_motif"/>
</dbReference>
<name>A0A5B0EG11_9MICC</name>
<dbReference type="InterPro" id="IPR016047">
    <property type="entry name" value="M23ase_b-sheet_dom"/>
</dbReference>
<organism evidence="4 5">
    <name type="scientific">Paeniglutamicibacter gangotriensis</name>
    <dbReference type="NCBI Taxonomy" id="254787"/>
    <lineage>
        <taxon>Bacteria</taxon>
        <taxon>Bacillati</taxon>
        <taxon>Actinomycetota</taxon>
        <taxon>Actinomycetes</taxon>
        <taxon>Micrococcales</taxon>
        <taxon>Micrococcaceae</taxon>
        <taxon>Paeniglutamicibacter</taxon>
    </lineage>
</organism>
<dbReference type="EMBL" id="VOBL01000008">
    <property type="protein sequence ID" value="KAA0977105.1"/>
    <property type="molecule type" value="Genomic_DNA"/>
</dbReference>
<sequence length="372" mass="39456">MKLFCEGTWTQMISRRTLIGGGTGLVLGGLAIPLFLGPGPNSDQPPGSVGPMCTPTGEGLRVEAVEHREWVPALRAAALVAGIPAQFLAAQIETESGWDPRAVSPAGARGLTQFMPGTWDQYGNGADPFDPVAGIGAQGRYLHDLRAAIAGITGEDPQRLVFAAYNAGPGNVLKYSGIPPFRETQSYVARIFDRAQRVYSADCASTGPLALRPGRGSWLHPLPGGRLTSGYGPRACPAGAVCNQWTTFHYGLDFSTGRGRATGRGATVIAPTPLRITLVQELAPGYGSRIMARCLQDPGYIFDFHHFAIGSMAVRQHQEVEAGTALGVEGSTGNSTAAHLHFQVIKPESNDRHMIHADTIDPTPILVEKGIL</sequence>
<dbReference type="OrthoDB" id="9815778at2"/>
<dbReference type="Proteomes" id="UP000323856">
    <property type="component" value="Unassembled WGS sequence"/>
</dbReference>
<proteinExistence type="predicted"/>
<feature type="domain" description="M23ase beta-sheet core" evidence="3">
    <location>
        <begin position="248"/>
        <end position="346"/>
    </location>
</feature>
<dbReference type="Pfam" id="PF01551">
    <property type="entry name" value="Peptidase_M23"/>
    <property type="match status" value="1"/>
</dbReference>
<comment type="caution">
    <text evidence="4">The sequence shown here is derived from an EMBL/GenBank/DDBJ whole genome shotgun (WGS) entry which is preliminary data.</text>
</comment>
<dbReference type="Gene3D" id="2.70.70.10">
    <property type="entry name" value="Glucose Permease (Domain IIA)"/>
    <property type="match status" value="1"/>
</dbReference>
<keyword evidence="1" id="KW-0472">Membrane</keyword>
<evidence type="ECO:0000256" key="1">
    <source>
        <dbReference type="SAM" id="Phobius"/>
    </source>
</evidence>
<dbReference type="Pfam" id="PF01464">
    <property type="entry name" value="SLT"/>
    <property type="match status" value="1"/>
</dbReference>
<dbReference type="SUPFAM" id="SSF53955">
    <property type="entry name" value="Lysozyme-like"/>
    <property type="match status" value="1"/>
</dbReference>
<reference evidence="4 5" key="1">
    <citation type="submission" date="2019-07" db="EMBL/GenBank/DDBJ databases">
        <title>Analysis of the biochemical properties, biological activity and biotechnological potential of siderophores and biosurfactants produced by Antarctic psychrotolerant bacteria.</title>
        <authorList>
            <person name="Styczynski M."/>
            <person name="Krucon T."/>
            <person name="Decewicz P."/>
            <person name="Dziewit L."/>
        </authorList>
    </citation>
    <scope>NUCLEOTIDE SEQUENCE [LARGE SCALE GENOMIC DNA]</scope>
    <source>
        <strain evidence="4 5">ANT_H27</strain>
    </source>
</reference>
<dbReference type="SUPFAM" id="SSF51261">
    <property type="entry name" value="Duplicated hybrid motif"/>
    <property type="match status" value="1"/>
</dbReference>
<evidence type="ECO:0000259" key="3">
    <source>
        <dbReference type="Pfam" id="PF01551"/>
    </source>
</evidence>
<gene>
    <name evidence="4" type="ORF">FQ154_09375</name>
</gene>
<evidence type="ECO:0000313" key="4">
    <source>
        <dbReference type="EMBL" id="KAA0977105.1"/>
    </source>
</evidence>
<dbReference type="InterPro" id="IPR023346">
    <property type="entry name" value="Lysozyme-like_dom_sf"/>
</dbReference>
<keyword evidence="1" id="KW-0812">Transmembrane</keyword>
<dbReference type="CDD" id="cd00254">
    <property type="entry name" value="LT-like"/>
    <property type="match status" value="1"/>
</dbReference>
<dbReference type="AlphaFoldDB" id="A0A5B0EG11"/>
<dbReference type="CDD" id="cd12797">
    <property type="entry name" value="M23_peptidase"/>
    <property type="match status" value="1"/>
</dbReference>